<feature type="transmembrane region" description="Helical" evidence="6">
    <location>
        <begin position="167"/>
        <end position="186"/>
    </location>
</feature>
<evidence type="ECO:0000256" key="1">
    <source>
        <dbReference type="ARBA" id="ARBA00004141"/>
    </source>
</evidence>
<feature type="transmembrane region" description="Helical" evidence="6">
    <location>
        <begin position="121"/>
        <end position="146"/>
    </location>
</feature>
<sequence length="614" mass="67210">MDCPPDHGQMIKEPLLSNPKGGIKVLPFILANEAFERLANYGLFPNLILYLTREYRIDAATGALILFLLSSATNFTPILGAFLADSYGMVLLWLTTFPEARPPPCVQFSDNCKSATTPQLLLLYTAFCFVAIGAGGIRSSSLAFGADQLGTRNSLKHARIRESFFSWYYGIVSASVFVGMTLIVYIQDNMGWMVGFGVPVVLMILSSLSFFVASPSYVKSKPKASWITGLARVVVCSIRNRRIKLSSQATDHKVDYHTKGSKLLVPSEKLRFLNKACIIRNPQEDMAPDGKASDSWSLCTVDQVEDLKALIKVIPIWSAGMLKSVNVSQSSFLVLQASTMERHITSKFEVPAASFPSISVLVITTWVVLYDRIIIPLASKARGKIVCLNLKQRMGIGILLSTISMAALAIAESSRRKTAIEEGFSDDPDAQLNISAMWLLPHFILSGLAEAFNAIGQNEFFYAELPKTMSSVASTLQGLGLSAASLVSSFIVSAVRDFTGGEAQESWVSSNINKGHYDYYYWLLTILSLMAASWMLERGENRFLAVNSWLGREERFALGNGSIDEATACVASCLPLISSLLEDAKGERFALPPSIQEAAIIARKPSTFEEKAPS</sequence>
<name>A0A5N5J5H8_9ROSI</name>
<feature type="transmembrane region" description="Helical" evidence="6">
    <location>
        <begin position="192"/>
        <end position="213"/>
    </location>
</feature>
<evidence type="ECO:0008006" key="9">
    <source>
        <dbReference type="Google" id="ProtNLM"/>
    </source>
</evidence>
<evidence type="ECO:0000256" key="3">
    <source>
        <dbReference type="ARBA" id="ARBA00022692"/>
    </source>
</evidence>
<keyword evidence="5 6" id="KW-0472">Membrane</keyword>
<dbReference type="Pfam" id="PF00854">
    <property type="entry name" value="PTR2"/>
    <property type="match status" value="1"/>
</dbReference>
<comment type="subcellular location">
    <subcellularLocation>
        <location evidence="1">Membrane</location>
        <topology evidence="1">Multi-pass membrane protein</topology>
    </subcellularLocation>
</comment>
<evidence type="ECO:0000256" key="4">
    <source>
        <dbReference type="ARBA" id="ARBA00022989"/>
    </source>
</evidence>
<keyword evidence="4 6" id="KW-1133">Transmembrane helix</keyword>
<feature type="transmembrane region" description="Helical" evidence="6">
    <location>
        <begin position="350"/>
        <end position="370"/>
    </location>
</feature>
<gene>
    <name evidence="7" type="ORF">DKX38_027928</name>
</gene>
<evidence type="ECO:0000256" key="6">
    <source>
        <dbReference type="SAM" id="Phobius"/>
    </source>
</evidence>
<keyword evidence="8" id="KW-1185">Reference proteome</keyword>
<evidence type="ECO:0000256" key="2">
    <source>
        <dbReference type="ARBA" id="ARBA00005982"/>
    </source>
</evidence>
<feature type="transmembrane region" description="Helical" evidence="6">
    <location>
        <begin position="519"/>
        <end position="536"/>
    </location>
</feature>
<dbReference type="EMBL" id="VDCV01000018">
    <property type="protein sequence ID" value="KAB5514022.1"/>
    <property type="molecule type" value="Genomic_DNA"/>
</dbReference>
<evidence type="ECO:0000313" key="7">
    <source>
        <dbReference type="EMBL" id="KAB5514022.1"/>
    </source>
</evidence>
<accession>A0A5N5J5H8</accession>
<dbReference type="InterPro" id="IPR036259">
    <property type="entry name" value="MFS_trans_sf"/>
</dbReference>
<dbReference type="Gene3D" id="1.20.1250.20">
    <property type="entry name" value="MFS general substrate transporter like domains"/>
    <property type="match status" value="1"/>
</dbReference>
<proteinExistence type="inferred from homology"/>
<reference evidence="8" key="1">
    <citation type="journal article" date="2019" name="Gigascience">
        <title>De novo genome assembly of the endangered Acer yangbiense, a plant species with extremely small populations endemic to Yunnan Province, China.</title>
        <authorList>
            <person name="Yang J."/>
            <person name="Wariss H.M."/>
            <person name="Tao L."/>
            <person name="Zhang R."/>
            <person name="Yun Q."/>
            <person name="Hollingsworth P."/>
            <person name="Dao Z."/>
            <person name="Luo G."/>
            <person name="Guo H."/>
            <person name="Ma Y."/>
            <person name="Sun W."/>
        </authorList>
    </citation>
    <scope>NUCLEOTIDE SEQUENCE [LARGE SCALE GENOMIC DNA]</scope>
    <source>
        <strain evidence="8">cv. br00</strain>
    </source>
</reference>
<protein>
    <recommendedName>
        <fullName evidence="9">Major facilitator superfamily (MFS) profile domain-containing protein</fullName>
    </recommendedName>
</protein>
<feature type="transmembrane region" description="Helical" evidence="6">
    <location>
        <begin position="390"/>
        <end position="411"/>
    </location>
</feature>
<dbReference type="SUPFAM" id="SSF103473">
    <property type="entry name" value="MFS general substrate transporter"/>
    <property type="match status" value="1"/>
</dbReference>
<dbReference type="GO" id="GO:0022857">
    <property type="term" value="F:transmembrane transporter activity"/>
    <property type="evidence" value="ECO:0007669"/>
    <property type="project" value="InterPro"/>
</dbReference>
<dbReference type="AlphaFoldDB" id="A0A5N5J5H8"/>
<keyword evidence="3 6" id="KW-0812">Transmembrane</keyword>
<dbReference type="PANTHER" id="PTHR11654">
    <property type="entry name" value="OLIGOPEPTIDE TRANSPORTER-RELATED"/>
    <property type="match status" value="1"/>
</dbReference>
<dbReference type="Proteomes" id="UP000326939">
    <property type="component" value="Chromosome 18"/>
</dbReference>
<dbReference type="InterPro" id="IPR000109">
    <property type="entry name" value="POT_fam"/>
</dbReference>
<comment type="similarity">
    <text evidence="2">Belongs to the major facilitator superfamily. Proton-dependent oligopeptide transporter (POT/PTR) (TC 2.A.17) family.</text>
</comment>
<evidence type="ECO:0000313" key="8">
    <source>
        <dbReference type="Proteomes" id="UP000326939"/>
    </source>
</evidence>
<organism evidence="7 8">
    <name type="scientific">Salix brachista</name>
    <dbReference type="NCBI Taxonomy" id="2182728"/>
    <lineage>
        <taxon>Eukaryota</taxon>
        <taxon>Viridiplantae</taxon>
        <taxon>Streptophyta</taxon>
        <taxon>Embryophyta</taxon>
        <taxon>Tracheophyta</taxon>
        <taxon>Spermatophyta</taxon>
        <taxon>Magnoliopsida</taxon>
        <taxon>eudicotyledons</taxon>
        <taxon>Gunneridae</taxon>
        <taxon>Pentapetalae</taxon>
        <taxon>rosids</taxon>
        <taxon>fabids</taxon>
        <taxon>Malpighiales</taxon>
        <taxon>Salicaceae</taxon>
        <taxon>Saliceae</taxon>
        <taxon>Salix</taxon>
    </lineage>
</organism>
<comment type="caution">
    <text evidence="7">The sequence shown here is derived from an EMBL/GenBank/DDBJ whole genome shotgun (WGS) entry which is preliminary data.</text>
</comment>
<feature type="transmembrane region" description="Helical" evidence="6">
    <location>
        <begin position="63"/>
        <end position="84"/>
    </location>
</feature>
<evidence type="ECO:0000256" key="5">
    <source>
        <dbReference type="ARBA" id="ARBA00023136"/>
    </source>
</evidence>
<dbReference type="GO" id="GO:0016020">
    <property type="term" value="C:membrane"/>
    <property type="evidence" value="ECO:0007669"/>
    <property type="project" value="UniProtKB-SubCell"/>
</dbReference>